<feature type="region of interest" description="Disordered" evidence="1">
    <location>
        <begin position="185"/>
        <end position="208"/>
    </location>
</feature>
<sequence>MPSSSHHPFHMKSSRHSIELANADIFRLMDPSYHSSSSSEQAKAYIDRRGEMHDPDFHYFPVYPTGTGKSRRGRRVSDSMSRSQWRRMKTTNWRKKNRGHSSIIADSLRGDLAHRGRILCETTLSTPHPPPIRTALQHPIHHHHHHHHHHPHHRHHIPHLLPSSPLYVFGSTSSLHLSSYDDYTDPEDIDSEQGHDNGAEVVESSHHTESYSQTMKKQWLAVSLSYVEASRTFVSSTTALWRISVFAEGAFINRTDPNAIGWISKTDLKKFTTWAEFPRCHAYRGIQADANDHVQADEVGSSLSTEKIDYTVSVVHLYMNALTQHVLASPPYPFRFPWQVQKIDEAAAKMRNRT</sequence>
<name>A0A6A4IA90_9AGAR</name>
<dbReference type="AlphaFoldDB" id="A0A6A4IA90"/>
<reference evidence="2" key="1">
    <citation type="journal article" date="2019" name="Environ. Microbiol.">
        <title>Fungal ecological strategies reflected in gene transcription - a case study of two litter decomposers.</title>
        <authorList>
            <person name="Barbi F."/>
            <person name="Kohler A."/>
            <person name="Barry K."/>
            <person name="Baskaran P."/>
            <person name="Daum C."/>
            <person name="Fauchery L."/>
            <person name="Ihrmark K."/>
            <person name="Kuo A."/>
            <person name="LaButti K."/>
            <person name="Lipzen A."/>
            <person name="Morin E."/>
            <person name="Grigoriev I.V."/>
            <person name="Henrissat B."/>
            <person name="Lindahl B."/>
            <person name="Martin F."/>
        </authorList>
    </citation>
    <scope>NUCLEOTIDE SEQUENCE</scope>
    <source>
        <strain evidence="2">JB14</strain>
    </source>
</reference>
<organism evidence="2 3">
    <name type="scientific">Gymnopus androsaceus JB14</name>
    <dbReference type="NCBI Taxonomy" id="1447944"/>
    <lineage>
        <taxon>Eukaryota</taxon>
        <taxon>Fungi</taxon>
        <taxon>Dikarya</taxon>
        <taxon>Basidiomycota</taxon>
        <taxon>Agaricomycotina</taxon>
        <taxon>Agaricomycetes</taxon>
        <taxon>Agaricomycetidae</taxon>
        <taxon>Agaricales</taxon>
        <taxon>Marasmiineae</taxon>
        <taxon>Omphalotaceae</taxon>
        <taxon>Gymnopus</taxon>
    </lineage>
</organism>
<protein>
    <submittedName>
        <fullName evidence="2">Uncharacterized protein</fullName>
    </submittedName>
</protein>
<evidence type="ECO:0000256" key="1">
    <source>
        <dbReference type="SAM" id="MobiDB-lite"/>
    </source>
</evidence>
<gene>
    <name evidence="2" type="ORF">BT96DRAFT_987652</name>
</gene>
<evidence type="ECO:0000313" key="3">
    <source>
        <dbReference type="Proteomes" id="UP000799118"/>
    </source>
</evidence>
<evidence type="ECO:0000313" key="2">
    <source>
        <dbReference type="EMBL" id="KAE9406218.1"/>
    </source>
</evidence>
<feature type="region of interest" description="Disordered" evidence="1">
    <location>
        <begin position="62"/>
        <end position="87"/>
    </location>
</feature>
<dbReference type="OrthoDB" id="3021720at2759"/>
<proteinExistence type="predicted"/>
<dbReference type="EMBL" id="ML769403">
    <property type="protein sequence ID" value="KAE9406218.1"/>
    <property type="molecule type" value="Genomic_DNA"/>
</dbReference>
<dbReference type="Proteomes" id="UP000799118">
    <property type="component" value="Unassembled WGS sequence"/>
</dbReference>
<accession>A0A6A4IA90</accession>
<keyword evidence="3" id="KW-1185">Reference proteome</keyword>
<feature type="compositionally biased region" description="Basic and acidic residues" evidence="1">
    <location>
        <begin position="192"/>
        <end position="208"/>
    </location>
</feature>